<keyword evidence="3 5" id="KW-1133">Transmembrane helix</keyword>
<name>A0A9X2KQ19_9SPHN</name>
<dbReference type="Gene3D" id="1.20.120.1630">
    <property type="match status" value="1"/>
</dbReference>
<reference evidence="6" key="1">
    <citation type="submission" date="2022-05" db="EMBL/GenBank/DDBJ databases">
        <title>Sphingomonas sp. strain RP10 Genome sequencing and assembly.</title>
        <authorList>
            <person name="Kim I."/>
        </authorList>
    </citation>
    <scope>NUCLEOTIDE SEQUENCE</scope>
    <source>
        <strain evidence="6">RP10</strain>
    </source>
</reference>
<evidence type="ECO:0000256" key="1">
    <source>
        <dbReference type="ARBA" id="ARBA00004141"/>
    </source>
</evidence>
<feature type="transmembrane region" description="Helical" evidence="5">
    <location>
        <begin position="120"/>
        <end position="142"/>
    </location>
</feature>
<dbReference type="AlphaFoldDB" id="A0A9X2KQ19"/>
<sequence>MTTAAGLPGIAALALGITLFWAALIAARWRREPEAGGRRNRASLAGIVVQGLAFVIAASGPVRVTLDPLGTAALVQAGVVALLMATTLTLFVWAAATMGRNWSLVARTRADHALVTAGPFAWVRHPIYTALALMLVAVAVALGHGPRLVVAVPVYAVGTWLRVRIEERLLRVMFGGAYDAYAARVKRFVPGLF</sequence>
<keyword evidence="4 5" id="KW-0472">Membrane</keyword>
<dbReference type="RefSeq" id="WP_254288501.1">
    <property type="nucleotide sequence ID" value="NZ_JAMLDY010000006.1"/>
</dbReference>
<dbReference type="InterPro" id="IPR052527">
    <property type="entry name" value="Metal_cation-efflux_comp"/>
</dbReference>
<evidence type="ECO:0000256" key="5">
    <source>
        <dbReference type="SAM" id="Phobius"/>
    </source>
</evidence>
<gene>
    <name evidence="6" type="ORF">M9979_06385</name>
</gene>
<dbReference type="EMBL" id="JAMLDY010000006">
    <property type="protein sequence ID" value="MCP3734502.1"/>
    <property type="molecule type" value="Genomic_DNA"/>
</dbReference>
<comment type="caution">
    <text evidence="6">The sequence shown here is derived from an EMBL/GenBank/DDBJ whole genome shotgun (WGS) entry which is preliminary data.</text>
</comment>
<dbReference type="GO" id="GO:0004671">
    <property type="term" value="F:protein C-terminal S-isoprenylcysteine carboxyl O-methyltransferase activity"/>
    <property type="evidence" value="ECO:0007669"/>
    <property type="project" value="InterPro"/>
</dbReference>
<dbReference type="PANTHER" id="PTHR43847:SF1">
    <property type="entry name" value="BLL3993 PROTEIN"/>
    <property type="match status" value="1"/>
</dbReference>
<feature type="transmembrane region" description="Helical" evidence="5">
    <location>
        <begin position="6"/>
        <end position="29"/>
    </location>
</feature>
<evidence type="ECO:0000256" key="3">
    <source>
        <dbReference type="ARBA" id="ARBA00022989"/>
    </source>
</evidence>
<evidence type="ECO:0000313" key="6">
    <source>
        <dbReference type="EMBL" id="MCP3734502.1"/>
    </source>
</evidence>
<evidence type="ECO:0000313" key="7">
    <source>
        <dbReference type="Proteomes" id="UP001139486"/>
    </source>
</evidence>
<dbReference type="PANTHER" id="PTHR43847">
    <property type="entry name" value="BLL3993 PROTEIN"/>
    <property type="match status" value="1"/>
</dbReference>
<evidence type="ECO:0000256" key="4">
    <source>
        <dbReference type="ARBA" id="ARBA00023136"/>
    </source>
</evidence>
<organism evidence="6 7">
    <name type="scientific">Sphingomonas liriopis</name>
    <dbReference type="NCBI Taxonomy" id="2949094"/>
    <lineage>
        <taxon>Bacteria</taxon>
        <taxon>Pseudomonadati</taxon>
        <taxon>Pseudomonadota</taxon>
        <taxon>Alphaproteobacteria</taxon>
        <taxon>Sphingomonadales</taxon>
        <taxon>Sphingomonadaceae</taxon>
        <taxon>Sphingomonas</taxon>
    </lineage>
</organism>
<proteinExistence type="predicted"/>
<feature type="transmembrane region" description="Helical" evidence="5">
    <location>
        <begin position="74"/>
        <end position="99"/>
    </location>
</feature>
<dbReference type="GO" id="GO:0016020">
    <property type="term" value="C:membrane"/>
    <property type="evidence" value="ECO:0007669"/>
    <property type="project" value="UniProtKB-SubCell"/>
</dbReference>
<dbReference type="Proteomes" id="UP001139486">
    <property type="component" value="Unassembled WGS sequence"/>
</dbReference>
<dbReference type="Pfam" id="PF04140">
    <property type="entry name" value="ICMT"/>
    <property type="match status" value="1"/>
</dbReference>
<accession>A0A9X2KQ19</accession>
<evidence type="ECO:0000256" key="2">
    <source>
        <dbReference type="ARBA" id="ARBA00022692"/>
    </source>
</evidence>
<keyword evidence="7" id="KW-1185">Reference proteome</keyword>
<protein>
    <submittedName>
        <fullName evidence="6">Isoprenylcysteine carboxylmethyltransferase family protein</fullName>
    </submittedName>
</protein>
<dbReference type="InterPro" id="IPR007269">
    <property type="entry name" value="ICMT_MeTrfase"/>
</dbReference>
<comment type="subcellular location">
    <subcellularLocation>
        <location evidence="1">Membrane</location>
        <topology evidence="1">Multi-pass membrane protein</topology>
    </subcellularLocation>
</comment>
<keyword evidence="2 5" id="KW-0812">Transmembrane</keyword>
<feature type="transmembrane region" description="Helical" evidence="5">
    <location>
        <begin position="41"/>
        <end position="62"/>
    </location>
</feature>